<sequence length="93" mass="10408">MLTVCHISRYLLLFSCSLSDKLKEEGRGKEKRPSNFIVLSKIGVRALPYSHHTNTPEHVPPIGYCHPLVPPIGYYHSLVPPIGYYHSSVPPIG</sequence>
<organism evidence="2 3">
    <name type="scientific">Elysia crispata</name>
    <name type="common">lettuce slug</name>
    <dbReference type="NCBI Taxonomy" id="231223"/>
    <lineage>
        <taxon>Eukaryota</taxon>
        <taxon>Metazoa</taxon>
        <taxon>Spiralia</taxon>
        <taxon>Lophotrochozoa</taxon>
        <taxon>Mollusca</taxon>
        <taxon>Gastropoda</taxon>
        <taxon>Heterobranchia</taxon>
        <taxon>Euthyneura</taxon>
        <taxon>Panpulmonata</taxon>
        <taxon>Sacoglossa</taxon>
        <taxon>Placobranchoidea</taxon>
        <taxon>Plakobranchidae</taxon>
        <taxon>Elysia</taxon>
    </lineage>
</organism>
<dbReference type="EMBL" id="JAWDGP010006640">
    <property type="protein sequence ID" value="KAK3737589.1"/>
    <property type="molecule type" value="Genomic_DNA"/>
</dbReference>
<evidence type="ECO:0000313" key="2">
    <source>
        <dbReference type="EMBL" id="KAK3737589.1"/>
    </source>
</evidence>
<keyword evidence="3" id="KW-1185">Reference proteome</keyword>
<reference evidence="2" key="1">
    <citation type="journal article" date="2023" name="G3 (Bethesda)">
        <title>A reference genome for the long-term kleptoplast-retaining sea slug Elysia crispata morphotype clarki.</title>
        <authorList>
            <person name="Eastman K.E."/>
            <person name="Pendleton A.L."/>
            <person name="Shaikh M.A."/>
            <person name="Suttiyut T."/>
            <person name="Ogas R."/>
            <person name="Tomko P."/>
            <person name="Gavelis G."/>
            <person name="Widhalm J.R."/>
            <person name="Wisecaver J.H."/>
        </authorList>
    </citation>
    <scope>NUCLEOTIDE SEQUENCE</scope>
    <source>
        <strain evidence="2">ECLA1</strain>
    </source>
</reference>
<feature type="chain" id="PRO_5042081577" evidence="1">
    <location>
        <begin position="20"/>
        <end position="93"/>
    </location>
</feature>
<keyword evidence="1" id="KW-0732">Signal</keyword>
<comment type="caution">
    <text evidence="2">The sequence shown here is derived from an EMBL/GenBank/DDBJ whole genome shotgun (WGS) entry which is preliminary data.</text>
</comment>
<evidence type="ECO:0000256" key="1">
    <source>
        <dbReference type="SAM" id="SignalP"/>
    </source>
</evidence>
<evidence type="ECO:0000313" key="3">
    <source>
        <dbReference type="Proteomes" id="UP001283361"/>
    </source>
</evidence>
<protein>
    <submittedName>
        <fullName evidence="2">Uncharacterized protein</fullName>
    </submittedName>
</protein>
<dbReference type="AlphaFoldDB" id="A0AAE0Y9K0"/>
<name>A0AAE0Y9K0_9GAST</name>
<feature type="signal peptide" evidence="1">
    <location>
        <begin position="1"/>
        <end position="19"/>
    </location>
</feature>
<accession>A0AAE0Y9K0</accession>
<dbReference type="Proteomes" id="UP001283361">
    <property type="component" value="Unassembled WGS sequence"/>
</dbReference>
<gene>
    <name evidence="2" type="ORF">RRG08_062216</name>
</gene>
<proteinExistence type="predicted"/>